<gene>
    <name evidence="2" type="ORF">EGYM00163_LOCUS38829</name>
</gene>
<evidence type="ECO:0000313" key="2">
    <source>
        <dbReference type="EMBL" id="CAE0827567.1"/>
    </source>
</evidence>
<feature type="domain" description="SPIN90/Ldb17 leucine-rich" evidence="1">
    <location>
        <begin position="204"/>
        <end position="301"/>
    </location>
</feature>
<accession>A0A7S4G772</accession>
<protein>
    <recommendedName>
        <fullName evidence="1">SPIN90/Ldb17 leucine-rich domain-containing protein</fullName>
    </recommendedName>
</protein>
<reference evidence="2" key="1">
    <citation type="submission" date="2021-01" db="EMBL/GenBank/DDBJ databases">
        <authorList>
            <person name="Corre E."/>
            <person name="Pelletier E."/>
            <person name="Niang G."/>
            <person name="Scheremetjew M."/>
            <person name="Finn R."/>
            <person name="Kale V."/>
            <person name="Holt S."/>
            <person name="Cochrane G."/>
            <person name="Meng A."/>
            <person name="Brown T."/>
            <person name="Cohen L."/>
        </authorList>
    </citation>
    <scope>NUCLEOTIDE SEQUENCE</scope>
    <source>
        <strain evidence="2">CCMP1594</strain>
    </source>
</reference>
<dbReference type="PANTHER" id="PTHR13357:SF1">
    <property type="entry name" value="NCK-INTERACTING PROTEIN WITH SH3 DOMAIN"/>
    <property type="match status" value="1"/>
</dbReference>
<dbReference type="InterPro" id="IPR030125">
    <property type="entry name" value="SPIN90/Ldb17"/>
</dbReference>
<dbReference type="GO" id="GO:0006897">
    <property type="term" value="P:endocytosis"/>
    <property type="evidence" value="ECO:0007669"/>
    <property type="project" value="TreeGrafter"/>
</dbReference>
<organism evidence="2">
    <name type="scientific">Eutreptiella gymnastica</name>
    <dbReference type="NCBI Taxonomy" id="73025"/>
    <lineage>
        <taxon>Eukaryota</taxon>
        <taxon>Discoba</taxon>
        <taxon>Euglenozoa</taxon>
        <taxon>Euglenida</taxon>
        <taxon>Spirocuta</taxon>
        <taxon>Euglenophyceae</taxon>
        <taxon>Eutreptiales</taxon>
        <taxon>Eutreptiaceae</taxon>
        <taxon>Eutreptiella</taxon>
    </lineage>
</organism>
<sequence>MDFKAPPSFESNLEEAFGIIEQARSQGDDRQFMRRWVYSSFFENDANGLERLRDGLRSQQDNSEEAYARLLIMVTVFTTELLNLGLELCEYAGVPPGVHLVLQEVVGWLSQQYHRNRESPVMGTSQCLAALQDLLGTVVQHTTHPKWDKMQPEAVAFHRRVPPFSQDVVCEALLALLSLVDSDDEALLEDVVASCVLLFALDHDALVLNMVLQHSHANTFAVVLLSVFNRGAKLPAASGLGFLKALFSLPELQGFFFPRDTVVLSEILMRNIQDYDDDFGPALLADYKEVLQLVVNSALYAESLQGKPDIQPYLDRIWNQE</sequence>
<dbReference type="InterPro" id="IPR018556">
    <property type="entry name" value="SPIN90/Ldb17_LRD"/>
</dbReference>
<evidence type="ECO:0000259" key="1">
    <source>
        <dbReference type="Pfam" id="PF09431"/>
    </source>
</evidence>
<proteinExistence type="predicted"/>
<dbReference type="EMBL" id="HBJA01112440">
    <property type="protein sequence ID" value="CAE0827567.1"/>
    <property type="molecule type" value="Transcribed_RNA"/>
</dbReference>
<dbReference type="PANTHER" id="PTHR13357">
    <property type="entry name" value="SH3 ADAPTER PROTEIN SPIN90 NCK INTERACTING PROTEIN WITH SH3 DOMAIN"/>
    <property type="match status" value="1"/>
</dbReference>
<dbReference type="GO" id="GO:0071933">
    <property type="term" value="F:Arp2/3 complex binding"/>
    <property type="evidence" value="ECO:0007669"/>
    <property type="project" value="TreeGrafter"/>
</dbReference>
<dbReference type="AlphaFoldDB" id="A0A7S4G772"/>
<name>A0A7S4G772_9EUGL</name>
<dbReference type="Pfam" id="PF09431">
    <property type="entry name" value="SPIN90_LRD"/>
    <property type="match status" value="1"/>
</dbReference>